<dbReference type="PANTHER" id="PTHR46201">
    <property type="entry name" value="PHD FINGER PROTEIN MALE MEIOCYTE DEATH 1-RELATED"/>
    <property type="match status" value="1"/>
</dbReference>
<evidence type="ECO:0000313" key="5">
    <source>
        <dbReference type="EMBL" id="CAD9717239.1"/>
    </source>
</evidence>
<dbReference type="AlphaFoldDB" id="A0A5B8MZ71"/>
<dbReference type="Proteomes" id="UP000316726">
    <property type="component" value="Chromosome 15"/>
</dbReference>
<dbReference type="InterPro" id="IPR059080">
    <property type="entry name" value="WHD_PTC1"/>
</dbReference>
<evidence type="ECO:0000313" key="6">
    <source>
        <dbReference type="EMBL" id="QDZ24912.1"/>
    </source>
</evidence>
<name>A0A5B8MZ71_9CHLO</name>
<dbReference type="PANTHER" id="PTHR46201:SF9">
    <property type="entry name" value="PHD FINGER PROTEIN MALE MEIOCYTE DEATH 1"/>
    <property type="match status" value="1"/>
</dbReference>
<evidence type="ECO:0000313" key="7">
    <source>
        <dbReference type="Proteomes" id="UP000316726"/>
    </source>
</evidence>
<evidence type="ECO:0000259" key="2">
    <source>
        <dbReference type="Pfam" id="PF25874"/>
    </source>
</evidence>
<dbReference type="STRING" id="1764295.A0A5B8MZ71"/>
<proteinExistence type="predicted"/>
<dbReference type="Pfam" id="PF25874">
    <property type="entry name" value="WHD_plant_repro"/>
    <property type="match status" value="1"/>
</dbReference>
<feature type="region of interest" description="Disordered" evidence="1">
    <location>
        <begin position="161"/>
        <end position="185"/>
    </location>
</feature>
<feature type="compositionally biased region" description="Basic residues" evidence="1">
    <location>
        <begin position="220"/>
        <end position="230"/>
    </location>
</feature>
<evidence type="ECO:0000313" key="4">
    <source>
        <dbReference type="EMBL" id="CAD9717238.1"/>
    </source>
</evidence>
<feature type="compositionally biased region" description="Low complexity" evidence="1">
    <location>
        <begin position="161"/>
        <end position="171"/>
    </location>
</feature>
<evidence type="ECO:0000256" key="1">
    <source>
        <dbReference type="SAM" id="MobiDB-lite"/>
    </source>
</evidence>
<accession>A0A5B8MZ71</accession>
<reference evidence="6 7" key="1">
    <citation type="submission" date="2018-07" db="EMBL/GenBank/DDBJ databases">
        <title>The complete nuclear genome of the prasinophyte Chloropicon primus (CCMP1205).</title>
        <authorList>
            <person name="Pombert J.-F."/>
            <person name="Otis C."/>
            <person name="Turmel M."/>
            <person name="Lemieux C."/>
        </authorList>
    </citation>
    <scope>NUCLEOTIDE SEQUENCE [LARGE SCALE GENOMIC DNA]</scope>
    <source>
        <strain evidence="6 7">CCMP1205</strain>
    </source>
</reference>
<evidence type="ECO:0000313" key="3">
    <source>
        <dbReference type="EMBL" id="CAD9717237.1"/>
    </source>
</evidence>
<reference evidence="3" key="2">
    <citation type="submission" date="2021-01" db="EMBL/GenBank/DDBJ databases">
        <authorList>
            <person name="Corre E."/>
            <person name="Pelletier E."/>
            <person name="Niang G."/>
            <person name="Scheremetjew M."/>
            <person name="Finn R."/>
            <person name="Kale V."/>
            <person name="Holt S."/>
            <person name="Cochrane G."/>
            <person name="Meng A."/>
            <person name="Brown T."/>
            <person name="Cohen L."/>
        </authorList>
    </citation>
    <scope>NUCLEOTIDE SEQUENCE</scope>
    <source>
        <strain evidence="3">CCMP1205</strain>
    </source>
</reference>
<feature type="region of interest" description="Disordered" evidence="1">
    <location>
        <begin position="372"/>
        <end position="418"/>
    </location>
</feature>
<keyword evidence="7" id="KW-1185">Reference proteome</keyword>
<dbReference type="EMBL" id="HBHL01009169">
    <property type="protein sequence ID" value="CAD9717239.1"/>
    <property type="molecule type" value="Transcribed_RNA"/>
</dbReference>
<organism evidence="6 7">
    <name type="scientific">Chloropicon primus</name>
    <dbReference type="NCBI Taxonomy" id="1764295"/>
    <lineage>
        <taxon>Eukaryota</taxon>
        <taxon>Viridiplantae</taxon>
        <taxon>Chlorophyta</taxon>
        <taxon>Chloropicophyceae</taxon>
        <taxon>Chloropicales</taxon>
        <taxon>Chloropicaceae</taxon>
        <taxon>Chloropicon</taxon>
    </lineage>
</organism>
<feature type="region of interest" description="Disordered" evidence="1">
    <location>
        <begin position="210"/>
        <end position="258"/>
    </location>
</feature>
<dbReference type="EMBL" id="CP031048">
    <property type="protein sequence ID" value="QDZ24912.1"/>
    <property type="molecule type" value="Genomic_DNA"/>
</dbReference>
<dbReference type="EMBL" id="HBHL01009167">
    <property type="protein sequence ID" value="CAD9717237.1"/>
    <property type="molecule type" value="Transcribed_RNA"/>
</dbReference>
<gene>
    <name evidence="6" type="ORF">A3770_15p74300</name>
    <name evidence="3" type="ORF">CPRI1469_LOCUS6097</name>
    <name evidence="4" type="ORF">CPRI1469_LOCUS6098</name>
    <name evidence="5" type="ORF">CPRI1469_LOCUS6099</name>
</gene>
<dbReference type="EMBL" id="HBHL01009168">
    <property type="protein sequence ID" value="CAD9717238.1"/>
    <property type="molecule type" value="Transcribed_RNA"/>
</dbReference>
<protein>
    <recommendedName>
        <fullName evidence="2">PTC1-like winged helix-turn-helix domain-containing protein</fullName>
    </recommendedName>
</protein>
<feature type="domain" description="PTC1-like winged helix-turn-helix" evidence="2">
    <location>
        <begin position="279"/>
        <end position="353"/>
    </location>
</feature>
<sequence>MENTTREEEDKTLGIMPGDAAADPVPAADLVPDAEEGGVLLVKRTDSEYVESIYQAVQVACSCSGSHSMQLPGRDKILQVMRTNSELVGKKESGFTRWKNALDFLKLTGLVYTVPNSGTFVTKEGGTIGNILNLLQDGIRVENEAVQADVRKIIQGISISRSSSSSSGSIIAEEPEDSDAKGSSEEEIAAEILQDLKFTKEPAGMALVAAKQRGGAGARKSARQPKKKRGGQGPSSSFDPSTVGFKLNGPWEPKNEDEEEEYTAFLTMLVNGNTNVTSWTHARLKKSVAAIFGVLHAAPRGLTRIQLRNAARAYVGDTGLLDYTIKVLVNLQLCGFFMNRTTDPVNGKLFYTVDYIADNEGKKPSFQAAAISPLPGHEDANAQTNENVPPAEASEGEDPNTPVLHGRRAGGKRKAPAPMRYEDYYNSTAGSGRKDKTAVVAKPPVKRSRYFKAVQNKNVQNSEATNPIPPKLEGSFAWRQQRVNDAQENMIVGGNQDISTAAEVNNIVYEAASQAQGANMQTNWMKQYLTNEILKEITGAQQDVHQLREEFNKVIFTCLG</sequence>
<feature type="compositionally biased region" description="Basic residues" evidence="1">
    <location>
        <begin position="405"/>
        <end position="415"/>
    </location>
</feature>